<dbReference type="GO" id="GO:0003700">
    <property type="term" value="F:DNA-binding transcription factor activity"/>
    <property type="evidence" value="ECO:0007669"/>
    <property type="project" value="InterPro"/>
</dbReference>
<organism evidence="6 7">
    <name type="scientific">Pediococcus ethanolidurans</name>
    <dbReference type="NCBI Taxonomy" id="319653"/>
    <lineage>
        <taxon>Bacteria</taxon>
        <taxon>Bacillati</taxon>
        <taxon>Bacillota</taxon>
        <taxon>Bacilli</taxon>
        <taxon>Lactobacillales</taxon>
        <taxon>Lactobacillaceae</taxon>
        <taxon>Pediococcus</taxon>
    </lineage>
</organism>
<dbReference type="CDD" id="cd05466">
    <property type="entry name" value="PBP2_LTTR_substrate"/>
    <property type="match status" value="1"/>
</dbReference>
<dbReference type="PROSITE" id="PS50931">
    <property type="entry name" value="HTH_LYSR"/>
    <property type="match status" value="1"/>
</dbReference>
<dbReference type="OrthoDB" id="9803735at2"/>
<feature type="domain" description="HTH lysR-type" evidence="5">
    <location>
        <begin position="4"/>
        <end position="61"/>
    </location>
</feature>
<dbReference type="InterPro" id="IPR036388">
    <property type="entry name" value="WH-like_DNA-bd_sf"/>
</dbReference>
<dbReference type="PANTHER" id="PTHR30346">
    <property type="entry name" value="TRANSCRIPTIONAL DUAL REGULATOR HCAR-RELATED"/>
    <property type="match status" value="1"/>
</dbReference>
<dbReference type="SUPFAM" id="SSF46785">
    <property type="entry name" value="Winged helix' DNA-binding domain"/>
    <property type="match status" value="1"/>
</dbReference>
<dbReference type="GO" id="GO:0003677">
    <property type="term" value="F:DNA binding"/>
    <property type="evidence" value="ECO:0007669"/>
    <property type="project" value="UniProtKB-KW"/>
</dbReference>
<comment type="caution">
    <text evidence="6">The sequence shown here is derived from an EMBL/GenBank/DDBJ whole genome shotgun (WGS) entry which is preliminary data.</text>
</comment>
<comment type="similarity">
    <text evidence="1">Belongs to the LysR transcriptional regulatory family.</text>
</comment>
<dbReference type="PANTHER" id="PTHR30346:SF28">
    <property type="entry name" value="HTH-TYPE TRANSCRIPTIONAL REGULATOR CYNR"/>
    <property type="match status" value="1"/>
</dbReference>
<dbReference type="EMBL" id="JQBY01000005">
    <property type="protein sequence ID" value="KRN83037.1"/>
    <property type="molecule type" value="Genomic_DNA"/>
</dbReference>
<dbReference type="AlphaFoldDB" id="A0A0R2K9W0"/>
<sequence length="290" mass="32762">MKTMRLLQLRYFVEVASTENISSSARKLRVAQPSLSKTLKQLEQELGVTLFIRNGHSLKLSSQGTVFSKQVNQVLNQLDAAVNAVKTISSASNNAVTLRFETSSPMIPTLIQTIKAQVPGVTVNLVQHGLENNRLEHYDFEFSTHPISGNTNKLLTDEEIYVAVSSHSKLSKREHLTPDDLLNENLILSEKSPLRTYLESYLLDHNFKTVVPKFVTSDRDTFHGLIAQDIGYGFVPERSWLTVDLSAISLHKLYPDSPHRKIYLSFQPSMDLNPVHVKVERAIEAYFKEL</sequence>
<dbReference type="InterPro" id="IPR036390">
    <property type="entry name" value="WH_DNA-bd_sf"/>
</dbReference>
<dbReference type="STRING" id="319653.SAMN04487973_101242"/>
<evidence type="ECO:0000259" key="5">
    <source>
        <dbReference type="PROSITE" id="PS50931"/>
    </source>
</evidence>
<name>A0A0R2K9W0_9LACO</name>
<dbReference type="PATRIC" id="fig|319653.3.peg.1778"/>
<dbReference type="InterPro" id="IPR005119">
    <property type="entry name" value="LysR_subst-bd"/>
</dbReference>
<evidence type="ECO:0000256" key="1">
    <source>
        <dbReference type="ARBA" id="ARBA00009437"/>
    </source>
</evidence>
<keyword evidence="4" id="KW-0804">Transcription</keyword>
<dbReference type="Pfam" id="PF03466">
    <property type="entry name" value="LysR_substrate"/>
    <property type="match status" value="1"/>
</dbReference>
<dbReference type="SUPFAM" id="SSF53850">
    <property type="entry name" value="Periplasmic binding protein-like II"/>
    <property type="match status" value="1"/>
</dbReference>
<keyword evidence="2" id="KW-0805">Transcription regulation</keyword>
<dbReference type="Gene3D" id="3.40.190.10">
    <property type="entry name" value="Periplasmic binding protein-like II"/>
    <property type="match status" value="2"/>
</dbReference>
<keyword evidence="3" id="KW-0238">DNA-binding</keyword>
<evidence type="ECO:0000256" key="2">
    <source>
        <dbReference type="ARBA" id="ARBA00023015"/>
    </source>
</evidence>
<reference evidence="6 7" key="1">
    <citation type="journal article" date="2015" name="Genome Announc.">
        <title>Expanding the biotechnology potential of lactobacilli through comparative genomics of 213 strains and associated genera.</title>
        <authorList>
            <person name="Sun Z."/>
            <person name="Harris H.M."/>
            <person name="McCann A."/>
            <person name="Guo C."/>
            <person name="Argimon S."/>
            <person name="Zhang W."/>
            <person name="Yang X."/>
            <person name="Jeffery I.B."/>
            <person name="Cooney J.C."/>
            <person name="Kagawa T.F."/>
            <person name="Liu W."/>
            <person name="Song Y."/>
            <person name="Salvetti E."/>
            <person name="Wrobel A."/>
            <person name="Rasinkangas P."/>
            <person name="Parkhill J."/>
            <person name="Rea M.C."/>
            <person name="O'Sullivan O."/>
            <person name="Ritari J."/>
            <person name="Douillard F.P."/>
            <person name="Paul Ross R."/>
            <person name="Yang R."/>
            <person name="Briner A.E."/>
            <person name="Felis G.E."/>
            <person name="de Vos W.M."/>
            <person name="Barrangou R."/>
            <person name="Klaenhammer T.R."/>
            <person name="Caufield P.W."/>
            <person name="Cui Y."/>
            <person name="Zhang H."/>
            <person name="O'Toole P.W."/>
        </authorList>
    </citation>
    <scope>NUCLEOTIDE SEQUENCE [LARGE SCALE GENOMIC DNA]</scope>
    <source>
        <strain evidence="6 7">DSM 22301</strain>
    </source>
</reference>
<evidence type="ECO:0000256" key="4">
    <source>
        <dbReference type="ARBA" id="ARBA00023163"/>
    </source>
</evidence>
<dbReference type="InterPro" id="IPR000847">
    <property type="entry name" value="LysR_HTH_N"/>
</dbReference>
<protein>
    <submittedName>
        <fullName evidence="6">LysR family transcriptional regulator</fullName>
    </submittedName>
</protein>
<dbReference type="GO" id="GO:0032993">
    <property type="term" value="C:protein-DNA complex"/>
    <property type="evidence" value="ECO:0007669"/>
    <property type="project" value="TreeGrafter"/>
</dbReference>
<dbReference type="Pfam" id="PF00126">
    <property type="entry name" value="HTH_1"/>
    <property type="match status" value="1"/>
</dbReference>
<dbReference type="Proteomes" id="UP000051749">
    <property type="component" value="Unassembled WGS sequence"/>
</dbReference>
<gene>
    <name evidence="6" type="ORF">IV87_GL001748</name>
</gene>
<accession>A0A0R2K9W0</accession>
<dbReference type="FunFam" id="1.10.10.10:FF:000001">
    <property type="entry name" value="LysR family transcriptional regulator"/>
    <property type="match status" value="1"/>
</dbReference>
<evidence type="ECO:0000256" key="3">
    <source>
        <dbReference type="ARBA" id="ARBA00023125"/>
    </source>
</evidence>
<evidence type="ECO:0000313" key="6">
    <source>
        <dbReference type="EMBL" id="KRN83037.1"/>
    </source>
</evidence>
<evidence type="ECO:0000313" key="7">
    <source>
        <dbReference type="Proteomes" id="UP000051749"/>
    </source>
</evidence>
<proteinExistence type="inferred from homology"/>
<dbReference type="Gene3D" id="1.10.10.10">
    <property type="entry name" value="Winged helix-like DNA-binding domain superfamily/Winged helix DNA-binding domain"/>
    <property type="match status" value="1"/>
</dbReference>
<dbReference type="PRINTS" id="PR00039">
    <property type="entry name" value="HTHLYSR"/>
</dbReference>